<sequence length="254" mass="28782">MRFSSPLLMLMLAIVLVAGVVATAQDDDDKDAKEKDKEHKEPAKTRPRRAIFFAMMQGIGITKEATRWGCRVLRTGFCNKFEKTFGIGRTRRSNAVNTETSIFDNIYPRDVGALLERTTSELRKTAETDGFYEMSETSQERVLLEGAAKEGEIVKEKLKEAISEARKLVESALGTIISYTEVPMDSKMAMEQVYMTLTDDMKTPKQKADRVKEIIQKWTPEMRETLKPTTDDKELTEAVHFFTNVPQQIGLGKN</sequence>
<feature type="signal peptide" evidence="1">
    <location>
        <begin position="1"/>
        <end position="22"/>
    </location>
</feature>
<evidence type="ECO:0000256" key="1">
    <source>
        <dbReference type="SAM" id="SignalP"/>
    </source>
</evidence>
<accession>A0A914H8D0</accession>
<dbReference type="Proteomes" id="UP000887572">
    <property type="component" value="Unplaced"/>
</dbReference>
<keyword evidence="2" id="KW-1185">Reference proteome</keyword>
<keyword evidence="1" id="KW-0732">Signal</keyword>
<reference evidence="3" key="1">
    <citation type="submission" date="2022-11" db="UniProtKB">
        <authorList>
            <consortium name="WormBaseParasite"/>
        </authorList>
    </citation>
    <scope>IDENTIFICATION</scope>
</reference>
<feature type="chain" id="PRO_5036918667" evidence="1">
    <location>
        <begin position="23"/>
        <end position="254"/>
    </location>
</feature>
<evidence type="ECO:0000313" key="3">
    <source>
        <dbReference type="WBParaSite" id="Gr19_v10_g14674.t1"/>
    </source>
</evidence>
<protein>
    <submittedName>
        <fullName evidence="3">Uncharacterized protein</fullName>
    </submittedName>
</protein>
<evidence type="ECO:0000313" key="2">
    <source>
        <dbReference type="Proteomes" id="UP000887572"/>
    </source>
</evidence>
<dbReference type="WBParaSite" id="Gr19_v10_g14674.t1">
    <property type="protein sequence ID" value="Gr19_v10_g14674.t1"/>
    <property type="gene ID" value="Gr19_v10_g14674"/>
</dbReference>
<name>A0A914H8D0_GLORO</name>
<proteinExistence type="predicted"/>
<dbReference type="AlphaFoldDB" id="A0A914H8D0"/>
<organism evidence="2 3">
    <name type="scientific">Globodera rostochiensis</name>
    <name type="common">Golden nematode worm</name>
    <name type="synonym">Heterodera rostochiensis</name>
    <dbReference type="NCBI Taxonomy" id="31243"/>
    <lineage>
        <taxon>Eukaryota</taxon>
        <taxon>Metazoa</taxon>
        <taxon>Ecdysozoa</taxon>
        <taxon>Nematoda</taxon>
        <taxon>Chromadorea</taxon>
        <taxon>Rhabditida</taxon>
        <taxon>Tylenchina</taxon>
        <taxon>Tylenchomorpha</taxon>
        <taxon>Tylenchoidea</taxon>
        <taxon>Heteroderidae</taxon>
        <taxon>Heteroderinae</taxon>
        <taxon>Globodera</taxon>
    </lineage>
</organism>